<evidence type="ECO:0000259" key="4">
    <source>
        <dbReference type="Pfam" id="PF06458"/>
    </source>
</evidence>
<dbReference type="Pfam" id="PF12799">
    <property type="entry name" value="LRR_4"/>
    <property type="match status" value="1"/>
</dbReference>
<dbReference type="SMART" id="SM00365">
    <property type="entry name" value="LRR_SD22"/>
    <property type="match status" value="3"/>
</dbReference>
<feature type="domain" description="Bacterial repeat" evidence="5">
    <location>
        <begin position="356"/>
        <end position="425"/>
    </location>
</feature>
<feature type="domain" description="Bacterial repeat" evidence="5">
    <location>
        <begin position="271"/>
        <end position="343"/>
    </location>
</feature>
<dbReference type="AlphaFoldDB" id="A0AAJ5EGJ4"/>
<dbReference type="PANTHER" id="PTHR15454">
    <property type="entry name" value="NISCHARIN RELATED"/>
    <property type="match status" value="1"/>
</dbReference>
<dbReference type="InterPro" id="IPR001611">
    <property type="entry name" value="Leu-rich_rpt"/>
</dbReference>
<dbReference type="InterPro" id="IPR025875">
    <property type="entry name" value="Leu-rich_rpt_4"/>
</dbReference>
<name>A0AAJ5EGJ4_9ENTE</name>
<dbReference type="PROSITE" id="PS51450">
    <property type="entry name" value="LRR"/>
    <property type="match status" value="3"/>
</dbReference>
<geneLocation type="plasmid" evidence="6 8">
    <name>punnamed2</name>
</geneLocation>
<feature type="signal peptide" evidence="3">
    <location>
        <begin position="1"/>
        <end position="28"/>
    </location>
</feature>
<dbReference type="Gene3D" id="3.10.20.320">
    <property type="entry name" value="Putative peptidoglycan bound protein (lpxtg motif)"/>
    <property type="match status" value="1"/>
</dbReference>
<feature type="domain" description="MucBP" evidence="4">
    <location>
        <begin position="195"/>
        <end position="260"/>
    </location>
</feature>
<evidence type="ECO:0000313" key="6">
    <source>
        <dbReference type="EMBL" id="QCA29695.1"/>
    </source>
</evidence>
<dbReference type="PROSITE" id="PS51257">
    <property type="entry name" value="PROKAR_LIPOPROTEIN"/>
    <property type="match status" value="1"/>
</dbReference>
<dbReference type="Pfam" id="PF18998">
    <property type="entry name" value="Flg_new_2"/>
    <property type="match status" value="2"/>
</dbReference>
<dbReference type="Pfam" id="PF06458">
    <property type="entry name" value="MucBP"/>
    <property type="match status" value="1"/>
</dbReference>
<dbReference type="InterPro" id="IPR044060">
    <property type="entry name" value="Bacterial_rp_domain"/>
</dbReference>
<dbReference type="PANTHER" id="PTHR15454:SF56">
    <property type="entry name" value="PROTEIN PHOSPHATASE 1 REGULATORY SUBUNIT 7-RELATED"/>
    <property type="match status" value="1"/>
</dbReference>
<evidence type="ECO:0000313" key="9">
    <source>
        <dbReference type="Proteomes" id="UP000297725"/>
    </source>
</evidence>
<proteinExistence type="predicted"/>
<gene>
    <name evidence="7" type="ORF">E4031_01365</name>
    <name evidence="6" type="ORF">E4Z98_09930</name>
</gene>
<evidence type="ECO:0000259" key="5">
    <source>
        <dbReference type="Pfam" id="PF18998"/>
    </source>
</evidence>
<evidence type="ECO:0000313" key="8">
    <source>
        <dbReference type="Proteomes" id="UP000296883"/>
    </source>
</evidence>
<accession>A0AAJ5EGJ4</accession>
<keyword evidence="1" id="KW-0433">Leucine-rich repeat</keyword>
<feature type="chain" id="PRO_5042607051" description="Bacterial repeat domain-containing protein" evidence="3">
    <location>
        <begin position="29"/>
        <end position="791"/>
    </location>
</feature>
<dbReference type="EMBL" id="SRHU01000007">
    <property type="protein sequence ID" value="TFZ42910.1"/>
    <property type="molecule type" value="Genomic_DNA"/>
</dbReference>
<keyword evidence="2" id="KW-0677">Repeat</keyword>
<dbReference type="InterPro" id="IPR032675">
    <property type="entry name" value="LRR_dom_sf"/>
</dbReference>
<keyword evidence="3" id="KW-0732">Signal</keyword>
<dbReference type="Proteomes" id="UP000297725">
    <property type="component" value="Unassembled WGS sequence"/>
</dbReference>
<dbReference type="Gene3D" id="3.80.10.10">
    <property type="entry name" value="Ribonuclease Inhibitor"/>
    <property type="match status" value="1"/>
</dbReference>
<evidence type="ECO:0000256" key="1">
    <source>
        <dbReference type="ARBA" id="ARBA00022614"/>
    </source>
</evidence>
<keyword evidence="6" id="KW-0614">Plasmid</keyword>
<organism evidence="7 9">
    <name type="scientific">Vagococcus xieshaowenii</name>
    <dbReference type="NCBI Taxonomy" id="2562451"/>
    <lineage>
        <taxon>Bacteria</taxon>
        <taxon>Bacillati</taxon>
        <taxon>Bacillota</taxon>
        <taxon>Bacilli</taxon>
        <taxon>Lactobacillales</taxon>
        <taxon>Enterococcaceae</taxon>
        <taxon>Vagococcus</taxon>
    </lineage>
</organism>
<keyword evidence="8" id="KW-1185">Reference proteome</keyword>
<dbReference type="EMBL" id="CP038867">
    <property type="protein sequence ID" value="QCA29695.1"/>
    <property type="molecule type" value="Genomic_DNA"/>
</dbReference>
<dbReference type="GO" id="GO:0005737">
    <property type="term" value="C:cytoplasm"/>
    <property type="evidence" value="ECO:0007669"/>
    <property type="project" value="TreeGrafter"/>
</dbReference>
<dbReference type="GeneID" id="39759742"/>
<reference evidence="6 8" key="2">
    <citation type="submission" date="2019-04" db="EMBL/GenBank/DDBJ databases">
        <authorList>
            <person name="Ge Y."/>
        </authorList>
    </citation>
    <scope>NUCLEOTIDE SEQUENCE [LARGE SCALE GENOMIC DNA]</scope>
    <source>
        <strain evidence="6">CF-49</strain>
        <strain evidence="8">personal::cf-49</strain>
        <plasmid evidence="6 8">punnamed2</plasmid>
    </source>
</reference>
<evidence type="ECO:0000256" key="3">
    <source>
        <dbReference type="SAM" id="SignalP"/>
    </source>
</evidence>
<reference evidence="7 9" key="1">
    <citation type="submission" date="2019-03" db="EMBL/GenBank/DDBJ databases">
        <title>Vagococcus sp. was isolated fron gut of Carduelis flavirostris.</title>
        <authorList>
            <person name="Ge Y."/>
        </authorList>
    </citation>
    <scope>NUCLEOTIDE SEQUENCE [LARGE SCALE GENOMIC DNA]</scope>
    <source>
        <strain evidence="7 9">CF-210</strain>
    </source>
</reference>
<dbReference type="InterPro" id="IPR009459">
    <property type="entry name" value="MucBP_dom"/>
</dbReference>
<evidence type="ECO:0000256" key="2">
    <source>
        <dbReference type="ARBA" id="ARBA00022737"/>
    </source>
</evidence>
<protein>
    <recommendedName>
        <fullName evidence="10">Bacterial repeat domain-containing protein</fullName>
    </recommendedName>
</protein>
<dbReference type="Proteomes" id="UP000296883">
    <property type="component" value="Plasmid punnamed2"/>
</dbReference>
<dbReference type="RefSeq" id="WP_135253536.1">
    <property type="nucleotide sequence ID" value="NZ_CP038867.1"/>
</dbReference>
<sequence>MKRTDYFIVMLMFIVVSCFICLPSLAEATNVPVSENGNQLRFNRWYYMHNTHVNRGGVTMQISSGWDYALLNKDSRYDGTPIQFLPKDSSKQGQLITLNDLFEIQSYTSNYEGYTKYKMYSYGIALETSGSQLKFLNANESGVAIGSKYSANTSYITIGENISPVWLISKTILSSDPSSTDIRWRLKPARNLAGNITVKYVEYGTGKELASSTILTSDFADDPYSIRAQSIDGYTLIQNTSEVKNGYFTSTAQTVLFYYQKITYPINITIVPNTSSGHVSIQSESLAPSEKTKISAVPSEGYRFSHWEKVSGEGTTIDNVNASETTLTMGSESPKIQAVFELIPPTYPIKVEILPNGSAGSFSTGNSLLEEGQITEIRAIASKDYQFSHWEKVSGEGTTIDNVNASETTLTMGSESPMIRAIFDKLAPPIKELFPDSGLAEGVATKLNVSIDTRVPIKKLENLTSLKVPNNQIKSLVGLNHLPNLKELDISHNQVSDFGILSEMLVLTKVNLSSNGLVGIDDWSIFSNILSLNLSDNALNNIDGYSLNSKLTFLDVSCNQLLDVSSLQELVNAGANVQAKEQYVTLSDSILGKETIVKIRDFFNQVPIIQLTQGELINDKLHWFSIDSHELTWRQGEYFSGTLKQLVKAGQQVGLTFSEESITFQDDNLERVATKKIIPRTSDNWSMSVVDTRGGGNDWKVAVKMEGTFKDPDKQVSLPNDSLIFRTNGKSERVINNDYQVIASGKTSNDDYRTTFDYQSDEGLLLNLVPLSVHQGAHYQVELSWSIIDAP</sequence>
<evidence type="ECO:0000313" key="7">
    <source>
        <dbReference type="EMBL" id="TFZ42910.1"/>
    </source>
</evidence>
<dbReference type="SUPFAM" id="SSF52058">
    <property type="entry name" value="L domain-like"/>
    <property type="match status" value="1"/>
</dbReference>
<evidence type="ECO:0008006" key="10">
    <source>
        <dbReference type="Google" id="ProtNLM"/>
    </source>
</evidence>